<evidence type="ECO:0000313" key="3">
    <source>
        <dbReference type="Proteomes" id="UP001175000"/>
    </source>
</evidence>
<organism evidence="2 3">
    <name type="scientific">Immersiella caudata</name>
    <dbReference type="NCBI Taxonomy" id="314043"/>
    <lineage>
        <taxon>Eukaryota</taxon>
        <taxon>Fungi</taxon>
        <taxon>Dikarya</taxon>
        <taxon>Ascomycota</taxon>
        <taxon>Pezizomycotina</taxon>
        <taxon>Sordariomycetes</taxon>
        <taxon>Sordariomycetidae</taxon>
        <taxon>Sordariales</taxon>
        <taxon>Lasiosphaeriaceae</taxon>
        <taxon>Immersiella</taxon>
    </lineage>
</organism>
<gene>
    <name evidence="2" type="ORF">B0T14DRAFT_248920</name>
</gene>
<proteinExistence type="predicted"/>
<reference evidence="2" key="1">
    <citation type="submission" date="2023-06" db="EMBL/GenBank/DDBJ databases">
        <title>Genome-scale phylogeny and comparative genomics of the fungal order Sordariales.</title>
        <authorList>
            <consortium name="Lawrence Berkeley National Laboratory"/>
            <person name="Hensen N."/>
            <person name="Bonometti L."/>
            <person name="Westerberg I."/>
            <person name="Brannstrom I.O."/>
            <person name="Guillou S."/>
            <person name="Cros-Aarteil S."/>
            <person name="Calhoun S."/>
            <person name="Haridas S."/>
            <person name="Kuo A."/>
            <person name="Mondo S."/>
            <person name="Pangilinan J."/>
            <person name="Riley R."/>
            <person name="Labutti K."/>
            <person name="Andreopoulos B."/>
            <person name="Lipzen A."/>
            <person name="Chen C."/>
            <person name="Yanf M."/>
            <person name="Daum C."/>
            <person name="Ng V."/>
            <person name="Clum A."/>
            <person name="Steindorff A."/>
            <person name="Ohm R."/>
            <person name="Martin F."/>
            <person name="Silar P."/>
            <person name="Natvig D."/>
            <person name="Lalanne C."/>
            <person name="Gautier V."/>
            <person name="Ament-Velasquez S.L."/>
            <person name="Kruys A."/>
            <person name="Hutchinson M.I."/>
            <person name="Powell A.J."/>
            <person name="Barry K."/>
            <person name="Miller A.N."/>
            <person name="Grigoriev I.V."/>
            <person name="Debuchy R."/>
            <person name="Gladieux P."/>
            <person name="Thoren M.H."/>
            <person name="Johannesson H."/>
        </authorList>
    </citation>
    <scope>NUCLEOTIDE SEQUENCE</scope>
    <source>
        <strain evidence="2">CBS 606.72</strain>
    </source>
</reference>
<evidence type="ECO:0000313" key="2">
    <source>
        <dbReference type="EMBL" id="KAK0616543.1"/>
    </source>
</evidence>
<keyword evidence="3" id="KW-1185">Reference proteome</keyword>
<comment type="caution">
    <text evidence="2">The sequence shown here is derived from an EMBL/GenBank/DDBJ whole genome shotgun (WGS) entry which is preliminary data.</text>
</comment>
<protein>
    <submittedName>
        <fullName evidence="2">Uncharacterized protein</fullName>
    </submittedName>
</protein>
<dbReference type="AlphaFoldDB" id="A0AA39WJG0"/>
<accession>A0AA39WJG0</accession>
<sequence>MEFPTFVQRSRTSLWLTMAIPRDDNDPIRRVPNPETQELYDTMRRIEDSQALRGTMRSLEDSNASTASPPISPIVTDTESLGKRRAIRHGPLVLRRRAKSALMRKIGACADCKVRRIGCSHLDTSLFEEAYQAQKAVEPVPAVASSLSPDMPITLVNTDPTATFDFLVGGGLYPGFGKPVELLRSSYDASRMRAGAATGPAVCLLETGREKCPGEYRLHPFDLLPFTFGGPEGTTIHYEDHISPSHVQPHNIGSAAAGHSKPDGFGADAFWLLLKMAANQIWGFVTALRDLHDPLLTPIPRHGHLEPRNIIIWSRQHGSDSSLGRVLKASTGTIRSLHYSLPSELMAGNRDLNPENAHWYERQEGDGSADQTMETRRNRMDEFSVLDSLVLADMVSTYVFSAWRNVAVTVSTLRRCLTRHIGPGPEPKLKLKNMAEGTSQVSGVFE</sequence>
<name>A0AA39WJG0_9PEZI</name>
<dbReference type="EMBL" id="JAULSU010000005">
    <property type="protein sequence ID" value="KAK0616543.1"/>
    <property type="molecule type" value="Genomic_DNA"/>
</dbReference>
<evidence type="ECO:0000256" key="1">
    <source>
        <dbReference type="SAM" id="MobiDB-lite"/>
    </source>
</evidence>
<feature type="compositionally biased region" description="Polar residues" evidence="1">
    <location>
        <begin position="61"/>
        <end position="76"/>
    </location>
</feature>
<dbReference type="Proteomes" id="UP001175000">
    <property type="component" value="Unassembled WGS sequence"/>
</dbReference>
<feature type="region of interest" description="Disordered" evidence="1">
    <location>
        <begin position="55"/>
        <end position="76"/>
    </location>
</feature>